<reference evidence="18 20" key="1">
    <citation type="journal article" date="2016" name="PLoS ONE">
        <title>Sequence Assembly of Yarrowia lipolytica Strain W29/CLIB89 Shows Transposable Element Diversity.</title>
        <authorList>
            <person name="Magnan C."/>
            <person name="Yu J."/>
            <person name="Chang I."/>
            <person name="Jahn E."/>
            <person name="Kanomata Y."/>
            <person name="Wu J."/>
            <person name="Zeller M."/>
            <person name="Oakes M."/>
            <person name="Baldi P."/>
            <person name="Sandmeyer S."/>
        </authorList>
    </citation>
    <scope>NUCLEOTIDE SEQUENCE [LARGE SCALE GENOMIC DNA]</scope>
    <source>
        <strain evidence="18">CLIB89</strain>
        <strain evidence="20">CLIB89(W29)</strain>
    </source>
</reference>
<dbReference type="Proteomes" id="UP000256601">
    <property type="component" value="Unassembled WGS sequence"/>
</dbReference>
<dbReference type="FunFam" id="2.60.40.1730:FF:000004">
    <property type="entry name" value="Leukotriene A(4) hydrolase"/>
    <property type="match status" value="1"/>
</dbReference>
<evidence type="ECO:0000256" key="9">
    <source>
        <dbReference type="ARBA" id="ARBA00022801"/>
    </source>
</evidence>
<feature type="domain" description="Peptidase M1 leukotriene A4 hydrolase/aminopeptidase C-terminal" evidence="17">
    <location>
        <begin position="499"/>
        <end position="646"/>
    </location>
</feature>
<dbReference type="AlphaFoldDB" id="A0A1D8NLB9"/>
<evidence type="ECO:0000259" key="17">
    <source>
        <dbReference type="SMART" id="SM01263"/>
    </source>
</evidence>
<feature type="active site" description="Proton donor" evidence="13">
    <location>
        <position position="418"/>
    </location>
</feature>
<evidence type="ECO:0000256" key="8">
    <source>
        <dbReference type="ARBA" id="ARBA00022723"/>
    </source>
</evidence>
<comment type="function">
    <text evidence="2">Aminopeptidase that preferentially cleaves di- and tripeptides. Also has low epoxide hydrolase activity (in vitro). Can hydrolyze the epoxide leukotriene LTA(4) but it forms preferentially 5,6-dihydroxy-7,9,11,14-eicosatetraenoic acid rather than the cytokine leukotriene B(4) as the product compared to the homologous mammalian enzyme (in vitro).</text>
</comment>
<dbReference type="VEuPathDB" id="FungiDB:YALI0_F00396g"/>
<evidence type="ECO:0000313" key="18">
    <source>
        <dbReference type="EMBL" id="AOW06435.1"/>
    </source>
</evidence>
<evidence type="ECO:0000313" key="19">
    <source>
        <dbReference type="EMBL" id="RDW25438.1"/>
    </source>
</evidence>
<evidence type="ECO:0000256" key="12">
    <source>
        <dbReference type="ARBA" id="ARBA00023242"/>
    </source>
</evidence>
<dbReference type="Gene3D" id="2.60.40.1730">
    <property type="entry name" value="tricorn interacting facor f3 domain"/>
    <property type="match status" value="1"/>
</dbReference>
<keyword evidence="11 16" id="KW-0482">Metalloprotease</keyword>
<dbReference type="SUPFAM" id="SSF63737">
    <property type="entry name" value="Leukotriene A4 hydrolase N-terminal domain"/>
    <property type="match status" value="1"/>
</dbReference>
<evidence type="ECO:0000256" key="15">
    <source>
        <dbReference type="PIRSR" id="PIRSR612777-3"/>
    </source>
</evidence>
<comment type="subcellular location">
    <subcellularLocation>
        <location evidence="4 16">Cytoplasm</location>
    </subcellularLocation>
    <subcellularLocation>
        <location evidence="3">Nucleus</location>
    </subcellularLocation>
</comment>
<feature type="binding site" evidence="14">
    <location>
        <begin position="604"/>
        <end position="606"/>
    </location>
    <ligand>
        <name>a peptide</name>
        <dbReference type="ChEBI" id="CHEBI:60466"/>
    </ligand>
</feature>
<name>A0A1D8NLB9_YARLL</name>
<feature type="binding site" evidence="15">
    <location>
        <position position="328"/>
    </location>
    <ligand>
        <name>Zn(2+)</name>
        <dbReference type="ChEBI" id="CHEBI:29105"/>
        <note>catalytic</note>
    </ligand>
</feature>
<accession>A0A1D8NLB9</accession>
<dbReference type="SUPFAM" id="SSF55486">
    <property type="entry name" value="Metalloproteases ('zincins'), catalytic domain"/>
    <property type="match status" value="1"/>
</dbReference>
<evidence type="ECO:0000256" key="4">
    <source>
        <dbReference type="ARBA" id="ARBA00004496"/>
    </source>
</evidence>
<dbReference type="PANTHER" id="PTHR45726">
    <property type="entry name" value="LEUKOTRIENE A-4 HYDROLASE"/>
    <property type="match status" value="1"/>
</dbReference>
<dbReference type="KEGG" id="yli:2908541"/>
<dbReference type="Pfam" id="PF17900">
    <property type="entry name" value="Peptidase_M1_N"/>
    <property type="match status" value="1"/>
</dbReference>
<dbReference type="SMR" id="A0A1D8NLB9"/>
<dbReference type="InterPro" id="IPR015211">
    <property type="entry name" value="Peptidase_M1_C"/>
</dbReference>
<protein>
    <recommendedName>
        <fullName evidence="16">Leukotriene A(4) hydrolase</fullName>
        <shortName evidence="16">LTA-4 hydrolase</shortName>
        <ecNumber evidence="16">3.3.2.10</ecNumber>
        <ecNumber evidence="16">3.4.11.-</ecNumber>
    </recommendedName>
</protein>
<dbReference type="PRINTS" id="PR00756">
    <property type="entry name" value="ALADIPTASE"/>
</dbReference>
<dbReference type="eggNOG" id="KOG1047">
    <property type="taxonomic scope" value="Eukaryota"/>
</dbReference>
<dbReference type="GO" id="GO:0005634">
    <property type="term" value="C:nucleus"/>
    <property type="evidence" value="ECO:0007669"/>
    <property type="project" value="UniProtKB-SubCell"/>
</dbReference>
<dbReference type="FunFam" id="1.25.40.320:FF:000001">
    <property type="entry name" value="Leukotriene A(4) hydrolase"/>
    <property type="match status" value="1"/>
</dbReference>
<keyword evidence="6 16" id="KW-0963">Cytoplasm</keyword>
<dbReference type="GO" id="GO:0005829">
    <property type="term" value="C:cytosol"/>
    <property type="evidence" value="ECO:0007669"/>
    <property type="project" value="TreeGrafter"/>
</dbReference>
<dbReference type="FunFam" id="1.10.390.10:FF:000009">
    <property type="entry name" value="Leukotriene A(4) hydrolase"/>
    <property type="match status" value="1"/>
</dbReference>
<dbReference type="GO" id="GO:0004177">
    <property type="term" value="F:aminopeptidase activity"/>
    <property type="evidence" value="ECO:0007669"/>
    <property type="project" value="EnsemblFungi"/>
</dbReference>
<evidence type="ECO:0000256" key="7">
    <source>
        <dbReference type="ARBA" id="ARBA00022670"/>
    </source>
</evidence>
<dbReference type="EC" id="3.4.11.-" evidence="16"/>
<feature type="binding site" evidence="14">
    <location>
        <begin position="295"/>
        <end position="300"/>
    </location>
    <ligand>
        <name>a peptide</name>
        <dbReference type="ChEBI" id="CHEBI:60466"/>
    </ligand>
</feature>
<comment type="cofactor">
    <cofactor evidence="15 16">
        <name>Zn(2+)</name>
        <dbReference type="ChEBI" id="CHEBI:29105"/>
    </cofactor>
    <text evidence="15 16">Binds 1 zinc ion per subunit.</text>
</comment>
<keyword evidence="12" id="KW-0539">Nucleus</keyword>
<dbReference type="GO" id="GO:0061957">
    <property type="term" value="C:NVT complex"/>
    <property type="evidence" value="ECO:0007669"/>
    <property type="project" value="EnsemblFungi"/>
</dbReference>
<dbReference type="GO" id="GO:0120113">
    <property type="term" value="P:cytoplasm to vacuole targeting by the NVT pathway"/>
    <property type="evidence" value="ECO:0007669"/>
    <property type="project" value="EnsemblFungi"/>
</dbReference>
<feature type="binding site" evidence="15">
    <location>
        <position position="324"/>
    </location>
    <ligand>
        <name>Zn(2+)</name>
        <dbReference type="ChEBI" id="CHEBI:29105"/>
        <note>catalytic</note>
    </ligand>
</feature>
<dbReference type="Pfam" id="PF01433">
    <property type="entry name" value="Peptidase_M1"/>
    <property type="match status" value="1"/>
</dbReference>
<dbReference type="Proteomes" id="UP000182444">
    <property type="component" value="Chromosome 1F"/>
</dbReference>
<dbReference type="CDD" id="cd09599">
    <property type="entry name" value="M1_LTA4H"/>
    <property type="match status" value="1"/>
</dbReference>
<evidence type="ECO:0000256" key="16">
    <source>
        <dbReference type="RuleBase" id="RU361141"/>
    </source>
</evidence>
<gene>
    <name evidence="19" type="ORF">B0I71DRAFT_132594</name>
    <name evidence="18" type="ORF">YALI1_F00472g</name>
</gene>
<dbReference type="GO" id="GO:0000328">
    <property type="term" value="C:fungal-type vacuole lumen"/>
    <property type="evidence" value="ECO:0007669"/>
    <property type="project" value="EnsemblFungi"/>
</dbReference>
<dbReference type="InterPro" id="IPR014782">
    <property type="entry name" value="Peptidase_M1_dom"/>
</dbReference>
<evidence type="ECO:0000256" key="3">
    <source>
        <dbReference type="ARBA" id="ARBA00004123"/>
    </source>
</evidence>
<dbReference type="InterPro" id="IPR012777">
    <property type="entry name" value="LTA4H"/>
</dbReference>
<dbReference type="GO" id="GO:0030163">
    <property type="term" value="P:protein catabolic process"/>
    <property type="evidence" value="ECO:0007669"/>
    <property type="project" value="EnsemblFungi"/>
</dbReference>
<dbReference type="InterPro" id="IPR001930">
    <property type="entry name" value="Peptidase_M1"/>
</dbReference>
<dbReference type="FunFam" id="3.30.2010.30:FF:000001">
    <property type="entry name" value="Leukotriene A(4) hydrolase"/>
    <property type="match status" value="1"/>
</dbReference>
<dbReference type="GO" id="GO:0006508">
    <property type="term" value="P:proteolysis"/>
    <property type="evidence" value="ECO:0007669"/>
    <property type="project" value="UniProtKB-KW"/>
</dbReference>
<dbReference type="InterPro" id="IPR042097">
    <property type="entry name" value="Aminopeptidase_N-like_N_sf"/>
</dbReference>
<dbReference type="SUPFAM" id="SSF48371">
    <property type="entry name" value="ARM repeat"/>
    <property type="match status" value="1"/>
</dbReference>
<sequence>MFSLRALSGVVTRSLVRAPHRRTMSHAARLLPHRVPQKKGPERDPSTLSNYEHFKPTNTTVCLKVDWTDQKLAGSVTYDLTVENSPKNLVLDTSYLDIQEVQVNGHKADFSIGERHNIFGSPLTITLPPNSGDKLQVKIAYSTTPSCTALQWLTPEQTAGKKAPYFFSQCQAIHARSVMPAFDTPSVKSTFDIEIESDHPVVASGLPIKSSNDTGKFVFRQKVPIPAYLFALAGGDLDSAPIGPRSDVYSEPCDLHKCQYEFEADTEKFINAAENIVFPYEWEKYDVLVLPPSFPYGGMENPNITFATPTLVSGDRQNVDVIAHELAHSWSGNLVTNCSWEHFWLNEGWTVYLERRIVGALEGEQQRHFSAIIGWNALEESVKLMSRDPVQESYTQLVVDLKPNGGADPDDAFSSVPYEKGSTFLFFLETEIGQAKFDPFVKHYFKHFRYKSLDTYQFIDCLFDFYANDKEVTDKLNAIDWEKTLFAPGLPNKPKFDTTLADECYSLASRWKDASDASAFSAKDIASFNSSQMVVFLITLSEYEGKDGFSWANKKELISNMGDIYSLANSSNPEVIAKWYSIAILAKVESEYPKLADWLATVGRMKFVRPGYRALNSVDPKLAKETFEKNKDFYHPICRDMVSKDLQ</sequence>
<keyword evidence="10 15" id="KW-0862">Zinc</keyword>
<dbReference type="GeneID" id="2908541"/>
<evidence type="ECO:0000256" key="14">
    <source>
        <dbReference type="PIRSR" id="PIRSR612777-2"/>
    </source>
</evidence>
<evidence type="ECO:0000313" key="21">
    <source>
        <dbReference type="Proteomes" id="UP000256601"/>
    </source>
</evidence>
<proteinExistence type="inferred from homology"/>
<dbReference type="OMA" id="CTALQWM"/>
<dbReference type="InterPro" id="IPR034015">
    <property type="entry name" value="M1_LTA4H"/>
</dbReference>
<feature type="binding site" evidence="14">
    <location>
        <begin position="169"/>
        <end position="171"/>
    </location>
    <ligand>
        <name>a peptide</name>
        <dbReference type="ChEBI" id="CHEBI:60466"/>
    </ligand>
</feature>
<feature type="active site" description="Proton acceptor" evidence="13">
    <location>
        <position position="325"/>
    </location>
</feature>
<comment type="catalytic activity">
    <reaction evidence="1 16">
        <text>an epoxide + H2O = an ethanediol</text>
        <dbReference type="Rhea" id="RHEA:19037"/>
        <dbReference type="ChEBI" id="CHEBI:15377"/>
        <dbReference type="ChEBI" id="CHEBI:32955"/>
        <dbReference type="ChEBI" id="CHEBI:140594"/>
        <dbReference type="EC" id="3.3.2.10"/>
    </reaction>
</comment>
<reference evidence="19 21" key="2">
    <citation type="submission" date="2018-07" db="EMBL/GenBank/DDBJ databases">
        <title>Draft Genome Assemblies for Five Robust Yarrowia lipolytica Strains Exhibiting High Lipid Production and Pentose Sugar Utilization and Sugar Alcohol Secretion from Undetoxified Lignocellulosic Biomass Hydrolysates.</title>
        <authorList>
            <consortium name="DOE Joint Genome Institute"/>
            <person name="Walker C."/>
            <person name="Ryu S."/>
            <person name="Na H."/>
            <person name="Zane M."/>
            <person name="LaButti K."/>
            <person name="Lipzen A."/>
            <person name="Haridas S."/>
            <person name="Barry K."/>
            <person name="Grigoriev I.V."/>
            <person name="Quarterman J."/>
            <person name="Slininger P."/>
            <person name="Dien B."/>
            <person name="Trinh C.T."/>
        </authorList>
    </citation>
    <scope>NUCLEOTIDE SEQUENCE [LARGE SCALE GENOMIC DNA]</scope>
    <source>
        <strain evidence="19 21">YB392</strain>
    </source>
</reference>
<dbReference type="InterPro" id="IPR045357">
    <property type="entry name" value="Aminopeptidase_N-like_N"/>
</dbReference>
<dbReference type="EMBL" id="KZ859002">
    <property type="protein sequence ID" value="RDW25438.1"/>
    <property type="molecule type" value="Genomic_DNA"/>
</dbReference>
<dbReference type="Gene3D" id="3.30.2010.30">
    <property type="match status" value="1"/>
</dbReference>
<dbReference type="VEuPathDB" id="FungiDB:YALI1_F00472g"/>
<dbReference type="InterPro" id="IPR027268">
    <property type="entry name" value="Peptidase_M4/M1_CTD_sf"/>
</dbReference>
<dbReference type="GO" id="GO:0008237">
    <property type="term" value="F:metallopeptidase activity"/>
    <property type="evidence" value="ECO:0007669"/>
    <property type="project" value="UniProtKB-KW"/>
</dbReference>
<dbReference type="Gene3D" id="1.25.40.320">
    <property type="entry name" value="Peptidase M1, leukotriene A4 hydrolase/aminopeptidase C-terminal domain"/>
    <property type="match status" value="1"/>
</dbReference>
<evidence type="ECO:0000256" key="13">
    <source>
        <dbReference type="PIRSR" id="PIRSR612777-1"/>
    </source>
</evidence>
<dbReference type="GO" id="GO:0008270">
    <property type="term" value="F:zinc ion binding"/>
    <property type="evidence" value="ECO:0007669"/>
    <property type="project" value="InterPro"/>
</dbReference>
<dbReference type="GO" id="GO:0006629">
    <property type="term" value="P:lipid metabolic process"/>
    <property type="evidence" value="ECO:0007669"/>
    <property type="project" value="EnsemblFungi"/>
</dbReference>
<dbReference type="Pfam" id="PF09127">
    <property type="entry name" value="Leuk-A4-hydro_C"/>
    <property type="match status" value="1"/>
</dbReference>
<keyword evidence="9 16" id="KW-0378">Hydrolase</keyword>
<evidence type="ECO:0000256" key="5">
    <source>
        <dbReference type="ARBA" id="ARBA00010136"/>
    </source>
</evidence>
<evidence type="ECO:0000313" key="20">
    <source>
        <dbReference type="Proteomes" id="UP000182444"/>
    </source>
</evidence>
<dbReference type="PANTHER" id="PTHR45726:SF3">
    <property type="entry name" value="LEUKOTRIENE A-4 HYDROLASE"/>
    <property type="match status" value="1"/>
</dbReference>
<dbReference type="Gene3D" id="1.10.390.10">
    <property type="entry name" value="Neutral Protease Domain 2"/>
    <property type="match status" value="1"/>
</dbReference>
<keyword evidence="7 16" id="KW-0645">Protease</keyword>
<evidence type="ECO:0000256" key="6">
    <source>
        <dbReference type="ARBA" id="ARBA00022490"/>
    </source>
</evidence>
<evidence type="ECO:0000256" key="11">
    <source>
        <dbReference type="ARBA" id="ARBA00023049"/>
    </source>
</evidence>
<dbReference type="GO" id="GO:0004301">
    <property type="term" value="F:epoxide hydrolase activity"/>
    <property type="evidence" value="ECO:0007669"/>
    <property type="project" value="UniProtKB-EC"/>
</dbReference>
<dbReference type="EMBL" id="CP017558">
    <property type="protein sequence ID" value="AOW06435.1"/>
    <property type="molecule type" value="Genomic_DNA"/>
</dbReference>
<keyword evidence="8 15" id="KW-0479">Metal-binding</keyword>
<evidence type="ECO:0000256" key="1">
    <source>
        <dbReference type="ARBA" id="ARBA00001268"/>
    </source>
</evidence>
<dbReference type="InterPro" id="IPR038502">
    <property type="entry name" value="M1_LTA-4_hydro/amino_C_sf"/>
</dbReference>
<dbReference type="InterPro" id="IPR049980">
    <property type="entry name" value="LTA4H_cat"/>
</dbReference>
<dbReference type="NCBIfam" id="TIGR02411">
    <property type="entry name" value="leuko_A4_hydro"/>
    <property type="match status" value="1"/>
</dbReference>
<dbReference type="EC" id="3.3.2.10" evidence="16"/>
<organism evidence="18 20">
    <name type="scientific">Yarrowia lipolytica</name>
    <name type="common">Candida lipolytica</name>
    <dbReference type="NCBI Taxonomy" id="4952"/>
    <lineage>
        <taxon>Eukaryota</taxon>
        <taxon>Fungi</taxon>
        <taxon>Dikarya</taxon>
        <taxon>Ascomycota</taxon>
        <taxon>Saccharomycotina</taxon>
        <taxon>Dipodascomycetes</taxon>
        <taxon>Dipodascales</taxon>
        <taxon>Dipodascales incertae sedis</taxon>
        <taxon>Yarrowia</taxon>
    </lineage>
</organism>
<dbReference type="SMART" id="SM01263">
    <property type="entry name" value="Leuk-A4-hydro_C"/>
    <property type="match status" value="1"/>
</dbReference>
<evidence type="ECO:0000256" key="10">
    <source>
        <dbReference type="ARBA" id="ARBA00022833"/>
    </source>
</evidence>
<dbReference type="GO" id="GO:0005771">
    <property type="term" value="C:multivesicular body"/>
    <property type="evidence" value="ECO:0007669"/>
    <property type="project" value="EnsemblFungi"/>
</dbReference>
<evidence type="ECO:0000256" key="2">
    <source>
        <dbReference type="ARBA" id="ARBA00002142"/>
    </source>
</evidence>
<feature type="binding site" evidence="15">
    <location>
        <position position="347"/>
    </location>
    <ligand>
        <name>Zn(2+)</name>
        <dbReference type="ChEBI" id="CHEBI:29105"/>
        <note>catalytic</note>
    </ligand>
</feature>
<dbReference type="InterPro" id="IPR016024">
    <property type="entry name" value="ARM-type_fold"/>
</dbReference>
<comment type="similarity">
    <text evidence="5 16">Belongs to the peptidase M1 family.</text>
</comment>